<keyword evidence="1" id="KW-0175">Coiled coil</keyword>
<organism evidence="2">
    <name type="scientific">Arion vulgaris</name>
    <dbReference type="NCBI Taxonomy" id="1028688"/>
    <lineage>
        <taxon>Eukaryota</taxon>
        <taxon>Metazoa</taxon>
        <taxon>Spiralia</taxon>
        <taxon>Lophotrochozoa</taxon>
        <taxon>Mollusca</taxon>
        <taxon>Gastropoda</taxon>
        <taxon>Heterobranchia</taxon>
        <taxon>Euthyneura</taxon>
        <taxon>Panpulmonata</taxon>
        <taxon>Eupulmonata</taxon>
        <taxon>Stylommatophora</taxon>
        <taxon>Helicina</taxon>
        <taxon>Arionoidea</taxon>
        <taxon>Arionidae</taxon>
        <taxon>Arion</taxon>
    </lineage>
</organism>
<feature type="non-terminal residue" evidence="2">
    <location>
        <position position="87"/>
    </location>
</feature>
<evidence type="ECO:0000256" key="1">
    <source>
        <dbReference type="SAM" id="Coils"/>
    </source>
</evidence>
<name>A0A0B6Y1X6_9EUPU</name>
<dbReference type="CDD" id="cd21931">
    <property type="entry name" value="TD_EMAP-like"/>
    <property type="match status" value="1"/>
</dbReference>
<dbReference type="InterPro" id="IPR049813">
    <property type="entry name" value="Elp-1-like_TD"/>
</dbReference>
<proteinExistence type="predicted"/>
<dbReference type="EMBL" id="HACG01002640">
    <property type="protein sequence ID" value="CEK49505.1"/>
    <property type="molecule type" value="Transcribed_RNA"/>
</dbReference>
<evidence type="ECO:0000313" key="2">
    <source>
        <dbReference type="EMBL" id="CEK49505.1"/>
    </source>
</evidence>
<dbReference type="AlphaFoldDB" id="A0A0B6Y1X6"/>
<accession>A0A0B6Y1X6</accession>
<reference evidence="2" key="1">
    <citation type="submission" date="2014-12" db="EMBL/GenBank/DDBJ databases">
        <title>Insight into the proteome of Arion vulgaris.</title>
        <authorList>
            <person name="Aradska J."/>
            <person name="Bulat T."/>
            <person name="Smidak R."/>
            <person name="Sarate P."/>
            <person name="Gangsoo J."/>
            <person name="Sialana F."/>
            <person name="Bilban M."/>
            <person name="Lubec G."/>
        </authorList>
    </citation>
    <scope>NUCLEOTIDE SEQUENCE</scope>
    <source>
        <tissue evidence="2">Skin</tissue>
    </source>
</reference>
<gene>
    <name evidence="2" type="primary">ORF7954</name>
</gene>
<feature type="non-terminal residue" evidence="2">
    <location>
        <position position="1"/>
    </location>
</feature>
<sequence length="87" mass="9652">PITCSFIVCNFVKQVICLSRMDVNGTTESYNDDSMSIVDGLLSHDKEDVLDRVAYLEKKVQQQEDEIVCLKSAVADVIRRLGSVEAG</sequence>
<protein>
    <submittedName>
        <fullName evidence="2">Uncharacterized protein</fullName>
    </submittedName>
</protein>
<feature type="coiled-coil region" evidence="1">
    <location>
        <begin position="46"/>
        <end position="73"/>
    </location>
</feature>